<keyword evidence="7" id="KW-0132">Cell division</keyword>
<evidence type="ECO:0000259" key="22">
    <source>
        <dbReference type="Pfam" id="PF08573"/>
    </source>
</evidence>
<keyword evidence="25" id="KW-1185">Reference proteome</keyword>
<reference evidence="24" key="2">
    <citation type="submission" date="2025-08" db="UniProtKB">
        <authorList>
            <consortium name="Ensembl"/>
        </authorList>
    </citation>
    <scope>IDENTIFICATION</scope>
    <source>
        <strain evidence="24">Guanapo</strain>
    </source>
</reference>
<dbReference type="Pfam" id="PF10482">
    <property type="entry name" value="CtIP_N"/>
    <property type="match status" value="1"/>
</dbReference>
<dbReference type="STRING" id="8081.ENSPREP00000015661"/>
<evidence type="ECO:0000256" key="17">
    <source>
        <dbReference type="ARBA" id="ARBA00023242"/>
    </source>
</evidence>
<dbReference type="GeneTree" id="ENSGT00530000063835"/>
<dbReference type="Bgee" id="ENSPREG00000010572">
    <property type="expression patterns" value="Expressed in caudal fin"/>
</dbReference>
<comment type="similarity">
    <text evidence="3">Belongs to the COM1/SAE2/CtIP family.</text>
</comment>
<dbReference type="Pfam" id="PF08573">
    <property type="entry name" value="SAE2"/>
    <property type="match status" value="1"/>
</dbReference>
<protein>
    <recommendedName>
        <fullName evidence="4">DNA endonuclease RBBP8</fullName>
    </recommendedName>
</protein>
<feature type="coiled-coil region" evidence="20">
    <location>
        <begin position="26"/>
        <end position="81"/>
    </location>
</feature>
<keyword evidence="18" id="KW-0469">Meiosis</keyword>
<dbReference type="Ensembl" id="ENSPRET00000015825.1">
    <property type="protein sequence ID" value="ENSPREP00000015661.1"/>
    <property type="gene ID" value="ENSPREG00000010572.1"/>
</dbReference>
<evidence type="ECO:0000256" key="19">
    <source>
        <dbReference type="ARBA" id="ARBA00023306"/>
    </source>
</evidence>
<dbReference type="GO" id="GO:0005634">
    <property type="term" value="C:nucleus"/>
    <property type="evidence" value="ECO:0007669"/>
    <property type="project" value="UniProtKB-SubCell"/>
</dbReference>
<keyword evidence="5" id="KW-0158">Chromosome</keyword>
<keyword evidence="8" id="KW-0540">Nuclease</keyword>
<keyword evidence="17" id="KW-0539">Nucleus</keyword>
<dbReference type="RefSeq" id="XP_008436604.1">
    <property type="nucleotide sequence ID" value="XM_008438382.2"/>
</dbReference>
<evidence type="ECO:0000256" key="5">
    <source>
        <dbReference type="ARBA" id="ARBA00022454"/>
    </source>
</evidence>
<dbReference type="GO" id="GO:0003684">
    <property type="term" value="F:damaged DNA binding"/>
    <property type="evidence" value="ECO:0007669"/>
    <property type="project" value="TreeGrafter"/>
</dbReference>
<dbReference type="GO" id="GO:0051301">
    <property type="term" value="P:cell division"/>
    <property type="evidence" value="ECO:0007669"/>
    <property type="project" value="UniProtKB-KW"/>
</dbReference>
<feature type="compositionally biased region" description="Basic and acidic residues" evidence="21">
    <location>
        <begin position="388"/>
        <end position="400"/>
    </location>
</feature>
<evidence type="ECO:0000313" key="24">
    <source>
        <dbReference type="Ensembl" id="ENSPREP00000015661.1"/>
    </source>
</evidence>
<evidence type="ECO:0000256" key="2">
    <source>
        <dbReference type="ARBA" id="ARBA00004286"/>
    </source>
</evidence>
<dbReference type="GO" id="GO:0010792">
    <property type="term" value="P:DNA double-strand break processing involved in repair via single-strand annealing"/>
    <property type="evidence" value="ECO:0007669"/>
    <property type="project" value="TreeGrafter"/>
</dbReference>
<dbReference type="GO" id="GO:0005694">
    <property type="term" value="C:chromosome"/>
    <property type="evidence" value="ECO:0007669"/>
    <property type="project" value="UniProtKB-SubCell"/>
</dbReference>
<sequence>MSSPGDRSGCSVSPADLFEDVWRQLKECHHNTVQEYESKVSKLKKDRCLDAQKLEVFYNRNQQLKEQNKSLQDSIGLLEDRLRVAECDRCAALEEKLKSSQDQNMVVITKLKNENKNLEDENRNLQAELQKMKMRHRCCFCISADLEETSEQDEGVIPDSPILTSSLPAANKLRKRKHPDKSRHVRYAETPLPQKNNSLFNELKKEADGGAKNSGREVLVPNTCELDTSQSSNDMKEETEEVVAETCALEVLDCRHLKAELTPRHQNDTQNIWKRNARLRPFSSAAQTRSPDSTTEKSLSLLPSIRRFSEEGWAKRKKDGGAELQGEGRAGSKEKVDDQKEAKPLQLETTSQTATLGFKKEQQDNEGPSQKLNVSYASPTFKKPLSKAGDKPDGRRRAPPQDRSATQKCLQSNNDGRKRMVESTWSIDPALALSMFESEEVEVQQQPGELADTDCTWVSHSMLQRRAEDSQDGERVKSGLGEKANDSLDMMFDATTFEEYKSYTCSNLDQSQHCDDAEEVEEINDQDLPESPACHSKTRQPTFAHVAVVRQKDERRKLKGTTCKECEVYYAHLPEEEKQKKLSACSRHRYRYIPPCTPENFWEVGFPSTQTCIERGYIREEKNPQARSRRRQPFNVLFTPKKSQKQS</sequence>
<dbReference type="InterPro" id="IPR033316">
    <property type="entry name" value="RBBP8-like"/>
</dbReference>
<dbReference type="AlphaFoldDB" id="A0A3P9P1G1"/>
<feature type="compositionally biased region" description="Polar residues" evidence="21">
    <location>
        <begin position="284"/>
        <end position="298"/>
    </location>
</feature>
<evidence type="ECO:0000256" key="7">
    <source>
        <dbReference type="ARBA" id="ARBA00022618"/>
    </source>
</evidence>
<evidence type="ECO:0000256" key="21">
    <source>
        <dbReference type="SAM" id="MobiDB-lite"/>
    </source>
</evidence>
<evidence type="ECO:0000256" key="6">
    <source>
        <dbReference type="ARBA" id="ARBA00022553"/>
    </source>
</evidence>
<evidence type="ECO:0000256" key="9">
    <source>
        <dbReference type="ARBA" id="ARBA00022759"/>
    </source>
</evidence>
<dbReference type="GO" id="GO:0051321">
    <property type="term" value="P:meiotic cell cycle"/>
    <property type="evidence" value="ECO:0007669"/>
    <property type="project" value="UniProtKB-KW"/>
</dbReference>
<reference evidence="24" key="3">
    <citation type="submission" date="2025-09" db="UniProtKB">
        <authorList>
            <consortium name="Ensembl"/>
        </authorList>
    </citation>
    <scope>IDENTIFICATION</scope>
    <source>
        <strain evidence="24">Guanapo</strain>
    </source>
</reference>
<evidence type="ECO:0000256" key="18">
    <source>
        <dbReference type="ARBA" id="ARBA00023254"/>
    </source>
</evidence>
<accession>A0A3P9P1G1</accession>
<name>A0A3P9P1G1_POERE</name>
<dbReference type="OrthoDB" id="5801062at2759"/>
<reference evidence="25" key="1">
    <citation type="submission" date="2013-11" db="EMBL/GenBank/DDBJ databases">
        <title>The genomic landscape of the Guanapo guppy.</title>
        <authorList>
            <person name="Kuenstner A."/>
            <person name="Dreyer C."/>
        </authorList>
    </citation>
    <scope>NUCLEOTIDE SEQUENCE</scope>
    <source>
        <strain evidence="25">Guanapo</strain>
    </source>
</reference>
<keyword evidence="19" id="KW-0131">Cell cycle</keyword>
<organism evidence="24 25">
    <name type="scientific">Poecilia reticulata</name>
    <name type="common">Guppy</name>
    <name type="synonym">Acanthophacelus reticulatus</name>
    <dbReference type="NCBI Taxonomy" id="8081"/>
    <lineage>
        <taxon>Eukaryota</taxon>
        <taxon>Metazoa</taxon>
        <taxon>Chordata</taxon>
        <taxon>Craniata</taxon>
        <taxon>Vertebrata</taxon>
        <taxon>Euteleostomi</taxon>
        <taxon>Actinopterygii</taxon>
        <taxon>Neopterygii</taxon>
        <taxon>Teleostei</taxon>
        <taxon>Neoteleostei</taxon>
        <taxon>Acanthomorphata</taxon>
        <taxon>Ovalentaria</taxon>
        <taxon>Atherinomorphae</taxon>
        <taxon>Cyprinodontiformes</taxon>
        <taxon>Poeciliidae</taxon>
        <taxon>Poeciliinae</taxon>
        <taxon>Poecilia</taxon>
    </lineage>
</organism>
<dbReference type="CTD" id="5932"/>
<keyword evidence="14 20" id="KW-0175">Coiled coil</keyword>
<keyword evidence="11" id="KW-0498">Mitosis</keyword>
<evidence type="ECO:0000259" key="23">
    <source>
        <dbReference type="Pfam" id="PF10482"/>
    </source>
</evidence>
<feature type="compositionally biased region" description="Basic and acidic residues" evidence="21">
    <location>
        <begin position="330"/>
        <end position="343"/>
    </location>
</feature>
<evidence type="ECO:0000256" key="4">
    <source>
        <dbReference type="ARBA" id="ARBA00020680"/>
    </source>
</evidence>
<evidence type="ECO:0000256" key="16">
    <source>
        <dbReference type="ARBA" id="ARBA00023204"/>
    </source>
</evidence>
<dbReference type="GO" id="GO:0004519">
    <property type="term" value="F:endonuclease activity"/>
    <property type="evidence" value="ECO:0007669"/>
    <property type="project" value="UniProtKB-KW"/>
</dbReference>
<evidence type="ECO:0000256" key="12">
    <source>
        <dbReference type="ARBA" id="ARBA00022801"/>
    </source>
</evidence>
<feature type="region of interest" description="Disordered" evidence="21">
    <location>
        <begin position="276"/>
        <end position="421"/>
    </location>
</feature>
<evidence type="ECO:0000256" key="11">
    <source>
        <dbReference type="ARBA" id="ARBA00022776"/>
    </source>
</evidence>
<evidence type="ECO:0000256" key="8">
    <source>
        <dbReference type="ARBA" id="ARBA00022722"/>
    </source>
</evidence>
<keyword evidence="16" id="KW-0234">DNA repair</keyword>
<comment type="subcellular location">
    <subcellularLocation>
        <location evidence="2">Chromosome</location>
    </subcellularLocation>
    <subcellularLocation>
        <location evidence="1">Nucleus</location>
    </subcellularLocation>
</comment>
<dbReference type="GeneID" id="103482301"/>
<dbReference type="PANTHER" id="PTHR15107:SF4">
    <property type="entry name" value="DNA ENDONUCLEASE RBBP8"/>
    <property type="match status" value="1"/>
</dbReference>
<keyword evidence="15" id="KW-0238">DNA-binding</keyword>
<dbReference type="PANTHER" id="PTHR15107">
    <property type="entry name" value="RETINOBLASTOMA BINDING PROTEIN 8"/>
    <property type="match status" value="1"/>
</dbReference>
<dbReference type="InterPro" id="IPR013882">
    <property type="entry name" value="Ctp1_C"/>
</dbReference>
<dbReference type="InterPro" id="IPR019518">
    <property type="entry name" value="CtIP_N"/>
</dbReference>
<evidence type="ECO:0000256" key="10">
    <source>
        <dbReference type="ARBA" id="ARBA00022763"/>
    </source>
</evidence>
<keyword evidence="12" id="KW-0378">Hydrolase</keyword>
<feature type="compositionally biased region" description="Polar residues" evidence="21">
    <location>
        <begin position="365"/>
        <end position="378"/>
    </location>
</feature>
<keyword evidence="6" id="KW-0597">Phosphoprotein</keyword>
<evidence type="ECO:0000256" key="14">
    <source>
        <dbReference type="ARBA" id="ARBA00023054"/>
    </source>
</evidence>
<feature type="domain" description="DNA endonuclease Ctp1 N-terminal" evidence="23">
    <location>
        <begin position="18"/>
        <end position="130"/>
    </location>
</feature>
<keyword evidence="10" id="KW-0227">DNA damage</keyword>
<dbReference type="OMA" id="NTCEMDA"/>
<evidence type="ECO:0000256" key="20">
    <source>
        <dbReference type="SAM" id="Coils"/>
    </source>
</evidence>
<keyword evidence="13" id="KW-0862">Zinc</keyword>
<evidence type="ECO:0000256" key="3">
    <source>
        <dbReference type="ARBA" id="ARBA00007496"/>
    </source>
</evidence>
<proteinExistence type="inferred from homology"/>
<keyword evidence="9" id="KW-0255">Endonuclease</keyword>
<evidence type="ECO:0000256" key="1">
    <source>
        <dbReference type="ARBA" id="ARBA00004123"/>
    </source>
</evidence>
<feature type="coiled-coil region" evidence="20">
    <location>
        <begin position="108"/>
        <end position="135"/>
    </location>
</feature>
<feature type="domain" description="DNA endonuclease activator Ctp1 C-terminal" evidence="22">
    <location>
        <begin position="575"/>
        <end position="610"/>
    </location>
</feature>
<evidence type="ECO:0000256" key="13">
    <source>
        <dbReference type="ARBA" id="ARBA00022833"/>
    </source>
</evidence>
<evidence type="ECO:0000313" key="25">
    <source>
        <dbReference type="Proteomes" id="UP000242638"/>
    </source>
</evidence>
<feature type="region of interest" description="Disordered" evidence="21">
    <location>
        <begin position="617"/>
        <end position="647"/>
    </location>
</feature>
<feature type="region of interest" description="Disordered" evidence="21">
    <location>
        <begin position="207"/>
        <end position="235"/>
    </location>
</feature>
<dbReference type="Proteomes" id="UP000242638">
    <property type="component" value="Unassembled WGS sequence"/>
</dbReference>
<dbReference type="GO" id="GO:0016787">
    <property type="term" value="F:hydrolase activity"/>
    <property type="evidence" value="ECO:0007669"/>
    <property type="project" value="UniProtKB-KW"/>
</dbReference>
<feature type="compositionally biased region" description="Polar residues" evidence="21">
    <location>
        <begin position="403"/>
        <end position="414"/>
    </location>
</feature>
<evidence type="ECO:0000256" key="15">
    <source>
        <dbReference type="ARBA" id="ARBA00023125"/>
    </source>
</evidence>